<feature type="compositionally biased region" description="Polar residues" evidence="1">
    <location>
        <begin position="32"/>
        <end position="50"/>
    </location>
</feature>
<evidence type="ECO:0000256" key="1">
    <source>
        <dbReference type="SAM" id="MobiDB-lite"/>
    </source>
</evidence>
<accession>A0A4Y8LS68</accession>
<feature type="transmembrane region" description="Helical" evidence="2">
    <location>
        <begin position="66"/>
        <end position="85"/>
    </location>
</feature>
<name>A0A4Y8LS68_9BACL</name>
<keyword evidence="2" id="KW-0472">Membrane</keyword>
<keyword evidence="2" id="KW-1133">Transmembrane helix</keyword>
<proteinExistence type="predicted"/>
<evidence type="ECO:0000313" key="4">
    <source>
        <dbReference type="Proteomes" id="UP000297900"/>
    </source>
</evidence>
<reference evidence="3 4" key="1">
    <citation type="submission" date="2019-03" db="EMBL/GenBank/DDBJ databases">
        <title>Cohnella endophytica sp. nov., a novel endophytic bacterium isolated from bark of Sonneratia apetala.</title>
        <authorList>
            <person name="Tuo L."/>
        </authorList>
    </citation>
    <scope>NUCLEOTIDE SEQUENCE [LARGE SCALE GENOMIC DNA]</scope>
    <source>
        <strain evidence="3 4">CCTCC AB 208254</strain>
    </source>
</reference>
<evidence type="ECO:0008006" key="5">
    <source>
        <dbReference type="Google" id="ProtNLM"/>
    </source>
</evidence>
<protein>
    <recommendedName>
        <fullName evidence="5">Zinc-ribbon domain-containing protein</fullName>
    </recommendedName>
</protein>
<evidence type="ECO:0000256" key="2">
    <source>
        <dbReference type="SAM" id="Phobius"/>
    </source>
</evidence>
<evidence type="ECO:0000313" key="3">
    <source>
        <dbReference type="EMBL" id="TFE23693.1"/>
    </source>
</evidence>
<organism evidence="3 4">
    <name type="scientific">Cohnella luojiensis</name>
    <dbReference type="NCBI Taxonomy" id="652876"/>
    <lineage>
        <taxon>Bacteria</taxon>
        <taxon>Bacillati</taxon>
        <taxon>Bacillota</taxon>
        <taxon>Bacilli</taxon>
        <taxon>Bacillales</taxon>
        <taxon>Paenibacillaceae</taxon>
        <taxon>Cohnella</taxon>
    </lineage>
</organism>
<gene>
    <name evidence="3" type="ORF">E2980_18660</name>
</gene>
<dbReference type="RefSeq" id="WP_135153745.1">
    <property type="nucleotide sequence ID" value="NZ_SOMN01000032.1"/>
</dbReference>
<comment type="caution">
    <text evidence="3">The sequence shown here is derived from an EMBL/GenBank/DDBJ whole genome shotgun (WGS) entry which is preliminary data.</text>
</comment>
<feature type="region of interest" description="Disordered" evidence="1">
    <location>
        <begin position="31"/>
        <end position="54"/>
    </location>
</feature>
<keyword evidence="4" id="KW-1185">Reference proteome</keyword>
<dbReference type="Proteomes" id="UP000297900">
    <property type="component" value="Unassembled WGS sequence"/>
</dbReference>
<dbReference type="EMBL" id="SOMN01000032">
    <property type="protein sequence ID" value="TFE23693.1"/>
    <property type="molecule type" value="Genomic_DNA"/>
</dbReference>
<dbReference type="OrthoDB" id="1682769at2"/>
<sequence length="109" mass="11568">MYCTNCGEKLIETAFSCPSCGTEVRQAPLAQESITETSEFPASQEPSFPSQPKGYLKGLSNQSKKLILVGLAAVAVIYLAFKFIGGGGNQATPEKTVKGFMSAVKQEDA</sequence>
<keyword evidence="2" id="KW-0812">Transmembrane</keyword>
<dbReference type="AlphaFoldDB" id="A0A4Y8LS68"/>